<feature type="compositionally biased region" description="Acidic residues" evidence="2">
    <location>
        <begin position="87"/>
        <end position="107"/>
    </location>
</feature>
<dbReference type="Gene3D" id="3.30.60.190">
    <property type="match status" value="1"/>
</dbReference>
<dbReference type="SUPFAM" id="SSF144232">
    <property type="entry name" value="HIT/MYND zinc finger-like"/>
    <property type="match status" value="1"/>
</dbReference>
<reference evidence="4 5" key="1">
    <citation type="submission" date="2020-04" db="EMBL/GenBank/DDBJ databases">
        <authorList>
            <person name="Alioto T."/>
            <person name="Alioto T."/>
            <person name="Gomez Garrido J."/>
        </authorList>
    </citation>
    <scope>NUCLEOTIDE SEQUENCE [LARGE SCALE GENOMIC DNA]</scope>
</reference>
<protein>
    <recommendedName>
        <fullName evidence="3">HIT-type domain-containing protein</fullName>
    </recommendedName>
</protein>
<dbReference type="Proteomes" id="UP000494165">
    <property type="component" value="Unassembled WGS sequence"/>
</dbReference>
<gene>
    <name evidence="4" type="ORF">CLODIP_2_CD01445</name>
</gene>
<dbReference type="GO" id="GO:0008270">
    <property type="term" value="F:zinc ion binding"/>
    <property type="evidence" value="ECO:0007669"/>
    <property type="project" value="UniProtKB-UniRule"/>
</dbReference>
<evidence type="ECO:0000313" key="4">
    <source>
        <dbReference type="EMBL" id="CAB3382451.1"/>
    </source>
</evidence>
<organism evidence="4 5">
    <name type="scientific">Cloeon dipterum</name>
    <dbReference type="NCBI Taxonomy" id="197152"/>
    <lineage>
        <taxon>Eukaryota</taxon>
        <taxon>Metazoa</taxon>
        <taxon>Ecdysozoa</taxon>
        <taxon>Arthropoda</taxon>
        <taxon>Hexapoda</taxon>
        <taxon>Insecta</taxon>
        <taxon>Pterygota</taxon>
        <taxon>Palaeoptera</taxon>
        <taxon>Ephemeroptera</taxon>
        <taxon>Pisciforma</taxon>
        <taxon>Baetidae</taxon>
        <taxon>Cloeon</taxon>
    </lineage>
</organism>
<dbReference type="InterPro" id="IPR039646">
    <property type="entry name" value="ZNHIT2"/>
</dbReference>
<keyword evidence="1" id="KW-0863">Zinc-finger</keyword>
<comment type="caution">
    <text evidence="4">The sequence shown here is derived from an EMBL/GenBank/DDBJ whole genome shotgun (WGS) entry which is preliminary data.</text>
</comment>
<evidence type="ECO:0000256" key="2">
    <source>
        <dbReference type="SAM" id="MobiDB-lite"/>
    </source>
</evidence>
<dbReference type="OrthoDB" id="10005492at2759"/>
<dbReference type="PANTHER" id="PTHR15555">
    <property type="entry name" value="ZINC FINGER HIT DOMAIN CONTAINING PROTEIN 2 PROTEIN FON -RELATED"/>
    <property type="match status" value="1"/>
</dbReference>
<dbReference type="Pfam" id="PF04438">
    <property type="entry name" value="zf-HIT"/>
    <property type="match status" value="1"/>
</dbReference>
<evidence type="ECO:0000256" key="1">
    <source>
        <dbReference type="PROSITE-ProRule" id="PRU00453"/>
    </source>
</evidence>
<dbReference type="AlphaFoldDB" id="A0A8S1DJD8"/>
<dbReference type="InterPro" id="IPR007529">
    <property type="entry name" value="Znf_HIT"/>
</dbReference>
<dbReference type="PROSITE" id="PS51083">
    <property type="entry name" value="ZF_HIT"/>
    <property type="match status" value="1"/>
</dbReference>
<dbReference type="PANTHER" id="PTHR15555:SF0">
    <property type="entry name" value="ZINC FINGER HIT DOMAIN-CONTAINING PROTEIN 2"/>
    <property type="match status" value="1"/>
</dbReference>
<keyword evidence="1" id="KW-0862">Zinc</keyword>
<dbReference type="CDD" id="cd23024">
    <property type="entry name" value="zf-HIT_ZNHIT2-3"/>
    <property type="match status" value="1"/>
</dbReference>
<name>A0A8S1DJD8_9INSE</name>
<evidence type="ECO:0000313" key="5">
    <source>
        <dbReference type="Proteomes" id="UP000494165"/>
    </source>
</evidence>
<feature type="domain" description="HIT-type" evidence="3">
    <location>
        <begin position="9"/>
        <end position="42"/>
    </location>
</feature>
<feature type="region of interest" description="Disordered" evidence="2">
    <location>
        <begin position="83"/>
        <end position="107"/>
    </location>
</feature>
<keyword evidence="5" id="KW-1185">Reference proteome</keyword>
<sequence length="321" mass="35081">MSSSSDNLCILCGAVQGKYVCPRCNVYYCSLDCYRSAKHANCSEQFYKECIQEEMAVDAPNPDDAKSVQQILTRLQEADQLGVDGGFLEDGEDDGEESEGDSDDLASESEDLAARLAGIDLNNPELVWQKLSEEEKAEFQSIIASGDAGQIVPAWEPWWMHRQPLVQEVTDSDDYKKKCPQISTKIPLLKDIAKVNPGVKYGISNAVMAYVIVARHFQGDHLEPDLVSEAADCLMDLSLSLGKGENFADGDSAVTSVKMQATEILESAQDDLDLALDDFSKIMEGPSTDEVSYYLLCALSDCINVLSKATKKGNGALINYS</sequence>
<proteinExistence type="predicted"/>
<evidence type="ECO:0000259" key="3">
    <source>
        <dbReference type="PROSITE" id="PS51083"/>
    </source>
</evidence>
<dbReference type="EMBL" id="CADEPI010000271">
    <property type="protein sequence ID" value="CAB3382451.1"/>
    <property type="molecule type" value="Genomic_DNA"/>
</dbReference>
<accession>A0A8S1DJD8</accession>
<keyword evidence="1" id="KW-0479">Metal-binding</keyword>